<evidence type="ECO:0000313" key="9">
    <source>
        <dbReference type="Proteomes" id="UP000199041"/>
    </source>
</evidence>
<evidence type="ECO:0000256" key="5">
    <source>
        <dbReference type="ARBA" id="ARBA00023237"/>
    </source>
</evidence>
<dbReference type="InterPro" id="IPR011990">
    <property type="entry name" value="TPR-like_helical_dom_sf"/>
</dbReference>
<dbReference type="Pfam" id="PF07980">
    <property type="entry name" value="SusD_RagB"/>
    <property type="match status" value="1"/>
</dbReference>
<name>A0A1H3VIS4_9BACT</name>
<dbReference type="InterPro" id="IPR033985">
    <property type="entry name" value="SusD-like_N"/>
</dbReference>
<dbReference type="OrthoDB" id="9783641at2"/>
<dbReference type="AlphaFoldDB" id="A0A1H3VIS4"/>
<keyword evidence="9" id="KW-1185">Reference proteome</keyword>
<keyword evidence="4" id="KW-0472">Membrane</keyword>
<feature type="domain" description="SusD-like N-terminal" evidence="7">
    <location>
        <begin position="39"/>
        <end position="219"/>
    </location>
</feature>
<dbReference type="InterPro" id="IPR012944">
    <property type="entry name" value="SusD_RagB_dom"/>
</dbReference>
<gene>
    <name evidence="8" type="ORF">SAMN05192529_101124</name>
</gene>
<evidence type="ECO:0000259" key="6">
    <source>
        <dbReference type="Pfam" id="PF07980"/>
    </source>
</evidence>
<evidence type="ECO:0000259" key="7">
    <source>
        <dbReference type="Pfam" id="PF14322"/>
    </source>
</evidence>
<dbReference type="SUPFAM" id="SSF48452">
    <property type="entry name" value="TPR-like"/>
    <property type="match status" value="1"/>
</dbReference>
<keyword evidence="5" id="KW-0998">Cell outer membrane</keyword>
<accession>A0A1H3VIS4</accession>
<sequence length="554" mass="62380">MKKTLKYIMAALLPLTIWGCHKLDVTPKSLYTEDVFPQTEEQFQALIGPVYTSLRGHYALTYFFMQECSTDEAVLLAFGGNWYDGASYEMLHRHTWTPDHNWTTTAWNDVTGLVGTCNQTLYLLQNAPEGEAKSSSLAEVRAIRAYAYWELMDLYGGVPLDTIYPSPGLQPRASRTEVFNFVASELKAVIPDLKTEVDATTYGKPTKYFAYALLAKMYLNAEVYTGSGKYNECIAACDSIIQSGKYAVQPRSTYLKMFYPDNGPTTQSEFIFAIPYDPSTSDGYMFYGRYDLNRNLGMKYGYSGATVGSNVDPVVNQTTGNGLVNSKPSGPRATLSSFLNYFLEDTDDIRLKQWLYGPQYWDDGNPIMVATTKQGYDQFYSGSDGSAAYVYALNIDTAIQLRQNVSLLDCGNDEIAWNQGARNIKFYPDNSSSTRNQNNDVPVYRYSDILLTKAEAILRGGTATEGETALSLVNEVRSNRTTAAAWTSVSLEKLYEERCREFAWECQHRDDMIRFGKFEDTYGFKTNKDTYREIFPIPTAARTANSKLEQNPGY</sequence>
<proteinExistence type="inferred from homology"/>
<comment type="subcellular location">
    <subcellularLocation>
        <location evidence="1">Cell outer membrane</location>
    </subcellularLocation>
</comment>
<evidence type="ECO:0000256" key="1">
    <source>
        <dbReference type="ARBA" id="ARBA00004442"/>
    </source>
</evidence>
<evidence type="ECO:0000256" key="2">
    <source>
        <dbReference type="ARBA" id="ARBA00006275"/>
    </source>
</evidence>
<protein>
    <submittedName>
        <fullName evidence="8">Starch-binding associating with outer membrane</fullName>
    </submittedName>
</protein>
<feature type="domain" description="RagB/SusD" evidence="6">
    <location>
        <begin position="269"/>
        <end position="554"/>
    </location>
</feature>
<evidence type="ECO:0000256" key="4">
    <source>
        <dbReference type="ARBA" id="ARBA00023136"/>
    </source>
</evidence>
<dbReference type="GO" id="GO:0009279">
    <property type="term" value="C:cell outer membrane"/>
    <property type="evidence" value="ECO:0007669"/>
    <property type="project" value="UniProtKB-SubCell"/>
</dbReference>
<organism evidence="8 9">
    <name type="scientific">Arachidicoccus rhizosphaerae</name>
    <dbReference type="NCBI Taxonomy" id="551991"/>
    <lineage>
        <taxon>Bacteria</taxon>
        <taxon>Pseudomonadati</taxon>
        <taxon>Bacteroidota</taxon>
        <taxon>Chitinophagia</taxon>
        <taxon>Chitinophagales</taxon>
        <taxon>Chitinophagaceae</taxon>
        <taxon>Arachidicoccus</taxon>
    </lineage>
</organism>
<reference evidence="8 9" key="1">
    <citation type="submission" date="2016-10" db="EMBL/GenBank/DDBJ databases">
        <authorList>
            <person name="de Groot N.N."/>
        </authorList>
    </citation>
    <scope>NUCLEOTIDE SEQUENCE [LARGE SCALE GENOMIC DNA]</scope>
    <source>
        <strain evidence="8 9">Vu-144</strain>
    </source>
</reference>
<evidence type="ECO:0000256" key="3">
    <source>
        <dbReference type="ARBA" id="ARBA00022729"/>
    </source>
</evidence>
<comment type="similarity">
    <text evidence="2">Belongs to the SusD family.</text>
</comment>
<dbReference type="STRING" id="551991.SAMN05192529_101124"/>
<dbReference type="EMBL" id="FNQY01000001">
    <property type="protein sequence ID" value="SDZ74144.1"/>
    <property type="molecule type" value="Genomic_DNA"/>
</dbReference>
<dbReference type="Proteomes" id="UP000199041">
    <property type="component" value="Unassembled WGS sequence"/>
</dbReference>
<keyword evidence="3" id="KW-0732">Signal</keyword>
<evidence type="ECO:0000313" key="8">
    <source>
        <dbReference type="EMBL" id="SDZ74144.1"/>
    </source>
</evidence>
<dbReference type="Pfam" id="PF14322">
    <property type="entry name" value="SusD-like_3"/>
    <property type="match status" value="1"/>
</dbReference>
<dbReference type="Gene3D" id="1.25.40.390">
    <property type="match status" value="1"/>
</dbReference>